<organism evidence="2 3">
    <name type="scientific">Diaphorina citri</name>
    <name type="common">Asian citrus psyllid</name>
    <dbReference type="NCBI Taxonomy" id="121845"/>
    <lineage>
        <taxon>Eukaryota</taxon>
        <taxon>Metazoa</taxon>
        <taxon>Ecdysozoa</taxon>
        <taxon>Arthropoda</taxon>
        <taxon>Hexapoda</taxon>
        <taxon>Insecta</taxon>
        <taxon>Pterygota</taxon>
        <taxon>Neoptera</taxon>
        <taxon>Paraneoptera</taxon>
        <taxon>Hemiptera</taxon>
        <taxon>Sternorrhyncha</taxon>
        <taxon>Psylloidea</taxon>
        <taxon>Psyllidae</taxon>
        <taxon>Diaphorininae</taxon>
        <taxon>Diaphorina</taxon>
    </lineage>
</organism>
<dbReference type="GO" id="GO:0006631">
    <property type="term" value="P:fatty acid metabolic process"/>
    <property type="evidence" value="ECO:0007669"/>
    <property type="project" value="InterPro"/>
</dbReference>
<dbReference type="GO" id="GO:0070403">
    <property type="term" value="F:NAD+ binding"/>
    <property type="evidence" value="ECO:0007669"/>
    <property type="project" value="InterPro"/>
</dbReference>
<name>A0A3Q0JP88_DIACI</name>
<evidence type="ECO:0000259" key="1">
    <source>
        <dbReference type="Pfam" id="PF02737"/>
    </source>
</evidence>
<dbReference type="PANTHER" id="PTHR48075">
    <property type="entry name" value="3-HYDROXYACYL-COA DEHYDROGENASE FAMILY PROTEIN"/>
    <property type="match status" value="1"/>
</dbReference>
<feature type="non-terminal residue" evidence="3">
    <location>
        <position position="162"/>
    </location>
</feature>
<gene>
    <name evidence="3" type="primary">LOC103524139</name>
</gene>
<dbReference type="InterPro" id="IPR006176">
    <property type="entry name" value="3-OHacyl-CoA_DH_NAD-bd"/>
</dbReference>
<dbReference type="InterPro" id="IPR036291">
    <property type="entry name" value="NAD(P)-bd_dom_sf"/>
</dbReference>
<dbReference type="PaxDb" id="121845-A0A3Q0JP88"/>
<accession>A0A3Q0JP88</accession>
<proteinExistence type="predicted"/>
<evidence type="ECO:0000313" key="3">
    <source>
        <dbReference type="RefSeq" id="XP_026689068.1"/>
    </source>
</evidence>
<keyword evidence="2" id="KW-1185">Reference proteome</keyword>
<dbReference type="Gene3D" id="3.40.50.720">
    <property type="entry name" value="NAD(P)-binding Rossmann-like Domain"/>
    <property type="match status" value="1"/>
</dbReference>
<dbReference type="PANTHER" id="PTHR48075:SF1">
    <property type="entry name" value="LAMBDA-CRYSTALLIN HOMOLOG"/>
    <property type="match status" value="1"/>
</dbReference>
<dbReference type="STRING" id="121845.A0A3Q0JP88"/>
<feature type="domain" description="3-hydroxyacyl-CoA dehydrogenase NAD binding" evidence="1">
    <location>
        <begin position="2"/>
        <end position="162"/>
    </location>
</feature>
<dbReference type="RefSeq" id="XP_026689068.1">
    <property type="nucleotide sequence ID" value="XM_026833267.1"/>
</dbReference>
<evidence type="ECO:0000313" key="2">
    <source>
        <dbReference type="Proteomes" id="UP000079169"/>
    </source>
</evidence>
<dbReference type="KEGG" id="dci:103524139"/>
<reference evidence="3" key="1">
    <citation type="submission" date="2025-08" db="UniProtKB">
        <authorList>
            <consortium name="RefSeq"/>
        </authorList>
    </citation>
    <scope>IDENTIFICATION</scope>
</reference>
<protein>
    <submittedName>
        <fullName evidence="3">Lambda-crystallin homolog</fullName>
    </submittedName>
</protein>
<dbReference type="GO" id="GO:0050104">
    <property type="term" value="F:L-gulonate 3-dehydrogenase activity"/>
    <property type="evidence" value="ECO:0007669"/>
    <property type="project" value="TreeGrafter"/>
</dbReference>
<sequence length="162" mass="18191">MIFASAGYKVSLYDVLSEQIENAKNTIQHTLQDYHQKGCLKGSLSPEEQFGLISGTPVLRECLEDAIFIQESVPEILQIKHQVYRAIDIFMSSNTILSSSTSSFLPSVLSEHSTHRSQFIVAHPVNPPYFIPLVEIVPAAWTSERVITRTREIMTEIGMKPV</sequence>
<dbReference type="AlphaFoldDB" id="A0A3Q0JP88"/>
<dbReference type="SUPFAM" id="SSF51735">
    <property type="entry name" value="NAD(P)-binding Rossmann-fold domains"/>
    <property type="match status" value="1"/>
</dbReference>
<dbReference type="Pfam" id="PF02737">
    <property type="entry name" value="3HCDH_N"/>
    <property type="match status" value="1"/>
</dbReference>
<dbReference type="Proteomes" id="UP000079169">
    <property type="component" value="Unplaced"/>
</dbReference>
<dbReference type="GeneID" id="103524139"/>